<evidence type="ECO:0000259" key="10">
    <source>
        <dbReference type="Pfam" id="PF13878"/>
    </source>
</evidence>
<evidence type="ECO:0000256" key="3">
    <source>
        <dbReference type="ARBA" id="ARBA00022679"/>
    </source>
</evidence>
<comment type="caution">
    <text evidence="12">The sequence shown here is derived from an EMBL/GenBank/DDBJ whole genome shotgun (WGS) entry which is preliminary data.</text>
</comment>
<reference evidence="12 13" key="1">
    <citation type="submission" date="2018-02" db="EMBL/GenBank/DDBJ databases">
        <title>Draft genome of wild Prunus yedoensis var. nudiflora.</title>
        <authorList>
            <person name="Baek S."/>
            <person name="Kim J.-H."/>
            <person name="Choi K."/>
            <person name="Kim G.-B."/>
            <person name="Cho A."/>
            <person name="Jang H."/>
            <person name="Shin C.-H."/>
            <person name="Yu H.-J."/>
            <person name="Mun J.-H."/>
        </authorList>
    </citation>
    <scope>NUCLEOTIDE SEQUENCE [LARGE SCALE GENOMIC DNA]</scope>
    <source>
        <strain evidence="13">cv. Jeju island</strain>
        <tissue evidence="12">Leaf</tissue>
    </source>
</reference>
<keyword evidence="7" id="KW-0539">Nucleus</keyword>
<evidence type="ECO:0000256" key="2">
    <source>
        <dbReference type="ARBA" id="ARBA00005816"/>
    </source>
</evidence>
<evidence type="ECO:0000256" key="9">
    <source>
        <dbReference type="ARBA" id="ARBA00023315"/>
    </source>
</evidence>
<sequence>MQSKISAFFKPSPSFSIKLADAPPTLSDGDDDELAIWEKTQHQYCNTYKRRDRNLQSVKNKKRSYAQFYLEFGQSDFNLHICSTCGVKYTAGEEEDEKAHKAFHKDYTRGIQFKGWCNERVVHTPSAEGGRIVLVLDCDPPAQRNKISKGSREKSPSVPEALNENLNGAIFCEEEAVPAVCGIRAIWVTQANRRKHIATQLLDALRKSFCMGFVLEHSQLAFSQPTSAGKALASNYIGGGYFLVYKTNNLKGSDSI</sequence>
<keyword evidence="3" id="KW-0808">Transferase</keyword>
<dbReference type="PANTHER" id="PTHR45884:SF2">
    <property type="entry name" value="N-ACETYLTRANSFERASE ECO"/>
    <property type="match status" value="1"/>
</dbReference>
<dbReference type="Pfam" id="PF13878">
    <property type="entry name" value="zf-C2H2_3"/>
    <property type="match status" value="1"/>
</dbReference>
<protein>
    <submittedName>
        <fullName evidence="12">Protein CHROMOSOME TRANSMISSION FIDELITY 7</fullName>
    </submittedName>
</protein>
<dbReference type="Proteomes" id="UP000250321">
    <property type="component" value="Unassembled WGS sequence"/>
</dbReference>
<dbReference type="GO" id="GO:0007064">
    <property type="term" value="P:mitotic sister chromatid cohesion"/>
    <property type="evidence" value="ECO:0007669"/>
    <property type="project" value="TreeGrafter"/>
</dbReference>
<dbReference type="AlphaFoldDB" id="A0A314V207"/>
<keyword evidence="5" id="KW-0863">Zinc-finger</keyword>
<organism evidence="12 13">
    <name type="scientific">Prunus yedoensis var. nudiflora</name>
    <dbReference type="NCBI Taxonomy" id="2094558"/>
    <lineage>
        <taxon>Eukaryota</taxon>
        <taxon>Viridiplantae</taxon>
        <taxon>Streptophyta</taxon>
        <taxon>Embryophyta</taxon>
        <taxon>Tracheophyta</taxon>
        <taxon>Spermatophyta</taxon>
        <taxon>Magnoliopsida</taxon>
        <taxon>eudicotyledons</taxon>
        <taxon>Gunneridae</taxon>
        <taxon>Pentapetalae</taxon>
        <taxon>rosids</taxon>
        <taxon>fabids</taxon>
        <taxon>Rosales</taxon>
        <taxon>Rosaceae</taxon>
        <taxon>Amygdaloideae</taxon>
        <taxon>Amygdaleae</taxon>
        <taxon>Prunus</taxon>
    </lineage>
</organism>
<name>A0A314V207_PRUYE</name>
<evidence type="ECO:0000256" key="5">
    <source>
        <dbReference type="ARBA" id="ARBA00022771"/>
    </source>
</evidence>
<evidence type="ECO:0000313" key="13">
    <source>
        <dbReference type="Proteomes" id="UP000250321"/>
    </source>
</evidence>
<dbReference type="STRING" id="2094558.A0A314V207"/>
<evidence type="ECO:0000259" key="11">
    <source>
        <dbReference type="Pfam" id="PF13880"/>
    </source>
</evidence>
<comment type="similarity">
    <text evidence="2">Belongs to the acetyltransferase family. ECO subfamily.</text>
</comment>
<keyword evidence="6" id="KW-0862">Zinc</keyword>
<accession>A0A314V207</accession>
<keyword evidence="13" id="KW-1185">Reference proteome</keyword>
<dbReference type="InterPro" id="IPR028005">
    <property type="entry name" value="AcTrfase_ESCO_Znf_dom"/>
</dbReference>
<gene>
    <name evidence="12" type="ORF">Pyn_03780</name>
</gene>
<dbReference type="Pfam" id="PF13880">
    <property type="entry name" value="Acetyltransf_13"/>
    <property type="match status" value="1"/>
</dbReference>
<evidence type="ECO:0000256" key="6">
    <source>
        <dbReference type="ARBA" id="ARBA00022833"/>
    </source>
</evidence>
<feature type="domain" description="N-acetyltransferase ESCO zinc-finger" evidence="10">
    <location>
        <begin position="67"/>
        <end position="105"/>
    </location>
</feature>
<proteinExistence type="inferred from homology"/>
<dbReference type="GO" id="GO:0000785">
    <property type="term" value="C:chromatin"/>
    <property type="evidence" value="ECO:0007669"/>
    <property type="project" value="TreeGrafter"/>
</dbReference>
<dbReference type="GO" id="GO:0061733">
    <property type="term" value="F:protein-lysine-acetyltransferase activity"/>
    <property type="evidence" value="ECO:0007669"/>
    <property type="project" value="TreeGrafter"/>
</dbReference>
<dbReference type="GO" id="GO:0008270">
    <property type="term" value="F:zinc ion binding"/>
    <property type="evidence" value="ECO:0007669"/>
    <property type="project" value="UniProtKB-KW"/>
</dbReference>
<dbReference type="InterPro" id="IPR028009">
    <property type="entry name" value="ESCO_Acetyltransf_dom"/>
</dbReference>
<evidence type="ECO:0000256" key="7">
    <source>
        <dbReference type="ARBA" id="ARBA00023242"/>
    </source>
</evidence>
<dbReference type="EMBL" id="PJQY01002692">
    <property type="protein sequence ID" value="PQM43326.1"/>
    <property type="molecule type" value="Genomic_DNA"/>
</dbReference>
<feature type="domain" description="N-acetyltransferase ESCO acetyl-transferase" evidence="11">
    <location>
        <begin position="177"/>
        <end position="245"/>
    </location>
</feature>
<evidence type="ECO:0000256" key="8">
    <source>
        <dbReference type="ARBA" id="ARBA00023306"/>
    </source>
</evidence>
<evidence type="ECO:0000313" key="12">
    <source>
        <dbReference type="EMBL" id="PQM43326.1"/>
    </source>
</evidence>
<dbReference type="PANTHER" id="PTHR45884">
    <property type="entry name" value="N-ACETYLTRANSFERASE ECO"/>
    <property type="match status" value="1"/>
</dbReference>
<keyword evidence="9" id="KW-0012">Acyltransferase</keyword>
<keyword evidence="4" id="KW-0479">Metal-binding</keyword>
<keyword evidence="8" id="KW-0131">Cell cycle</keyword>
<comment type="subcellular location">
    <subcellularLocation>
        <location evidence="1">Nucleus</location>
    </subcellularLocation>
</comment>
<dbReference type="OrthoDB" id="428854at2759"/>
<dbReference type="GO" id="GO:0005634">
    <property type="term" value="C:nucleus"/>
    <property type="evidence" value="ECO:0007669"/>
    <property type="project" value="UniProtKB-SubCell"/>
</dbReference>
<evidence type="ECO:0000256" key="1">
    <source>
        <dbReference type="ARBA" id="ARBA00004123"/>
    </source>
</evidence>
<evidence type="ECO:0000256" key="4">
    <source>
        <dbReference type="ARBA" id="ARBA00022723"/>
    </source>
</evidence>